<dbReference type="eggNOG" id="ENOG502S8FY">
    <property type="taxonomic scope" value="Eukaryota"/>
</dbReference>
<dbReference type="SUPFAM" id="SSF47473">
    <property type="entry name" value="EF-hand"/>
    <property type="match status" value="1"/>
</dbReference>
<dbReference type="RefSeq" id="XP_005788036.1">
    <property type="nucleotide sequence ID" value="XM_005787979.1"/>
</dbReference>
<dbReference type="GeneID" id="17280878"/>
<reference evidence="2" key="2">
    <citation type="submission" date="2024-10" db="UniProtKB">
        <authorList>
            <consortium name="EnsemblProtists"/>
        </authorList>
    </citation>
    <scope>IDENTIFICATION</scope>
</reference>
<dbReference type="AlphaFoldDB" id="A0A0D3KIM2"/>
<dbReference type="Gene3D" id="1.10.238.10">
    <property type="entry name" value="EF-hand"/>
    <property type="match status" value="1"/>
</dbReference>
<dbReference type="Proteomes" id="UP000013827">
    <property type="component" value="Unassembled WGS sequence"/>
</dbReference>
<evidence type="ECO:0000313" key="2">
    <source>
        <dbReference type="EnsemblProtists" id="EOD35607"/>
    </source>
</evidence>
<evidence type="ECO:0000256" key="1">
    <source>
        <dbReference type="SAM" id="MobiDB-lite"/>
    </source>
</evidence>
<evidence type="ECO:0008006" key="4">
    <source>
        <dbReference type="Google" id="ProtNLM"/>
    </source>
</evidence>
<dbReference type="OMA" id="EAFECEQ"/>
<accession>A0A0D3KIM2</accession>
<dbReference type="EnsemblProtists" id="EOD35607">
    <property type="protein sequence ID" value="EOD35607"/>
    <property type="gene ID" value="EMIHUDRAFT_77999"/>
</dbReference>
<dbReference type="InterPro" id="IPR011992">
    <property type="entry name" value="EF-hand-dom_pair"/>
</dbReference>
<reference evidence="3" key="1">
    <citation type="journal article" date="2013" name="Nature">
        <title>Pan genome of the phytoplankton Emiliania underpins its global distribution.</title>
        <authorList>
            <person name="Read B.A."/>
            <person name="Kegel J."/>
            <person name="Klute M.J."/>
            <person name="Kuo A."/>
            <person name="Lefebvre S.C."/>
            <person name="Maumus F."/>
            <person name="Mayer C."/>
            <person name="Miller J."/>
            <person name="Monier A."/>
            <person name="Salamov A."/>
            <person name="Young J."/>
            <person name="Aguilar M."/>
            <person name="Claverie J.M."/>
            <person name="Frickenhaus S."/>
            <person name="Gonzalez K."/>
            <person name="Herman E.K."/>
            <person name="Lin Y.C."/>
            <person name="Napier J."/>
            <person name="Ogata H."/>
            <person name="Sarno A.F."/>
            <person name="Shmutz J."/>
            <person name="Schroeder D."/>
            <person name="de Vargas C."/>
            <person name="Verret F."/>
            <person name="von Dassow P."/>
            <person name="Valentin K."/>
            <person name="Van de Peer Y."/>
            <person name="Wheeler G."/>
            <person name="Dacks J.B."/>
            <person name="Delwiche C.F."/>
            <person name="Dyhrman S.T."/>
            <person name="Glockner G."/>
            <person name="John U."/>
            <person name="Richards T."/>
            <person name="Worden A.Z."/>
            <person name="Zhang X."/>
            <person name="Grigoriev I.V."/>
            <person name="Allen A.E."/>
            <person name="Bidle K."/>
            <person name="Borodovsky M."/>
            <person name="Bowler C."/>
            <person name="Brownlee C."/>
            <person name="Cock J.M."/>
            <person name="Elias M."/>
            <person name="Gladyshev V.N."/>
            <person name="Groth M."/>
            <person name="Guda C."/>
            <person name="Hadaegh A."/>
            <person name="Iglesias-Rodriguez M.D."/>
            <person name="Jenkins J."/>
            <person name="Jones B.M."/>
            <person name="Lawson T."/>
            <person name="Leese F."/>
            <person name="Lindquist E."/>
            <person name="Lobanov A."/>
            <person name="Lomsadze A."/>
            <person name="Malik S.B."/>
            <person name="Marsh M.E."/>
            <person name="Mackinder L."/>
            <person name="Mock T."/>
            <person name="Mueller-Roeber B."/>
            <person name="Pagarete A."/>
            <person name="Parker M."/>
            <person name="Probert I."/>
            <person name="Quesneville H."/>
            <person name="Raines C."/>
            <person name="Rensing S.A."/>
            <person name="Riano-Pachon D.M."/>
            <person name="Richier S."/>
            <person name="Rokitta S."/>
            <person name="Shiraiwa Y."/>
            <person name="Soanes D.M."/>
            <person name="van der Giezen M."/>
            <person name="Wahlund T.M."/>
            <person name="Williams B."/>
            <person name="Wilson W."/>
            <person name="Wolfe G."/>
            <person name="Wurch L.L."/>
        </authorList>
    </citation>
    <scope>NUCLEOTIDE SEQUENCE</scope>
</reference>
<organism evidence="2 3">
    <name type="scientific">Emiliania huxleyi (strain CCMP1516)</name>
    <dbReference type="NCBI Taxonomy" id="280463"/>
    <lineage>
        <taxon>Eukaryota</taxon>
        <taxon>Haptista</taxon>
        <taxon>Haptophyta</taxon>
        <taxon>Prymnesiophyceae</taxon>
        <taxon>Isochrysidales</taxon>
        <taxon>Noelaerhabdaceae</taxon>
        <taxon>Emiliania</taxon>
    </lineage>
</organism>
<dbReference type="HOGENOM" id="CLU_1859041_0_0_1"/>
<dbReference type="KEGG" id="ehx:EMIHUDRAFT_77999"/>
<dbReference type="STRING" id="2903.R1DKR6"/>
<proteinExistence type="predicted"/>
<dbReference type="PaxDb" id="2903-EOD35607"/>
<sequence length="138" mass="14685">MPPQPPALLDDDDWLAPPLEAALGEVFCRFDADADGAWSTAELQSFARTCNGGDEFGEAELSQVGEFTTDGHGRLTRRGFLEMMHLQTMARPEDTWADLRALGYDSSLSPKGVPGSSGAEAAPSEKPESVAAARGSRS</sequence>
<evidence type="ECO:0000313" key="3">
    <source>
        <dbReference type="Proteomes" id="UP000013827"/>
    </source>
</evidence>
<name>A0A0D3KIM2_EMIH1</name>
<protein>
    <recommendedName>
        <fullName evidence="4">EF-hand domain-containing protein</fullName>
    </recommendedName>
</protein>
<keyword evidence="3" id="KW-1185">Reference proteome</keyword>
<feature type="region of interest" description="Disordered" evidence="1">
    <location>
        <begin position="107"/>
        <end position="138"/>
    </location>
</feature>